<sequence length="275" mass="31247">MAIDPIYSTAFILATSIFTILVVKRLGSQSGCITYGYIGLILFSINIFFIFSGSIFISTLKDTFTVLVSGENYTATVSSYSKEEVYDSDEDKYETMYTPTVSFTTKYGQTIERELDFSTTNLELGDAYKINYNKLDDKVITLGFMLFIKLAGTFIFCFIFSFLFIGELLFAFNKNMDTYYSIVKKAGFYFFLPFLMIGFDALLIYGLLNGNEVPFWVSLVLVFFIVVLTLAIVGYLKTTYAKGVPVMVQVAPNRWVGDWKEEEEEEESIDSYSSD</sequence>
<dbReference type="AlphaFoldDB" id="E6XCY0"/>
<evidence type="ECO:0000313" key="2">
    <source>
        <dbReference type="EMBL" id="ADV50121.1"/>
    </source>
</evidence>
<gene>
    <name evidence="2" type="ordered locus">Celal_2842</name>
</gene>
<proteinExistence type="predicted"/>
<keyword evidence="1" id="KW-0472">Membrane</keyword>
<feature type="transmembrane region" description="Helical" evidence="1">
    <location>
        <begin position="35"/>
        <end position="57"/>
    </location>
</feature>
<feature type="transmembrane region" description="Helical" evidence="1">
    <location>
        <begin position="139"/>
        <end position="165"/>
    </location>
</feature>
<dbReference type="KEGG" id="cao:Celal_2842"/>
<keyword evidence="1" id="KW-1133">Transmembrane helix</keyword>
<name>E6XCY0_CELAD</name>
<dbReference type="HOGENOM" id="CLU_1010799_0_0_10"/>
<evidence type="ECO:0000313" key="3">
    <source>
        <dbReference type="Proteomes" id="UP000008634"/>
    </source>
</evidence>
<evidence type="ECO:0000256" key="1">
    <source>
        <dbReference type="SAM" id="Phobius"/>
    </source>
</evidence>
<dbReference type="eggNOG" id="ENOG5032ZFN">
    <property type="taxonomic scope" value="Bacteria"/>
</dbReference>
<accession>E6XCY0</accession>
<feature type="transmembrane region" description="Helical" evidence="1">
    <location>
        <begin position="214"/>
        <end position="236"/>
    </location>
</feature>
<dbReference type="EMBL" id="CP002453">
    <property type="protein sequence ID" value="ADV50121.1"/>
    <property type="molecule type" value="Genomic_DNA"/>
</dbReference>
<keyword evidence="1" id="KW-0812">Transmembrane</keyword>
<feature type="transmembrane region" description="Helical" evidence="1">
    <location>
        <begin position="186"/>
        <end position="208"/>
    </location>
</feature>
<reference evidence="2 3" key="1">
    <citation type="journal article" date="2010" name="Stand. Genomic Sci.">
        <title>Complete genome sequence of Cellulophaga algicola type strain (IC166).</title>
        <authorList>
            <person name="Abt B."/>
            <person name="Lu M."/>
            <person name="Misra M."/>
            <person name="Han C."/>
            <person name="Nolan M."/>
            <person name="Lucas S."/>
            <person name="Hammon N."/>
            <person name="Deshpande S."/>
            <person name="Cheng J.F."/>
            <person name="Tapia R."/>
            <person name="Goodwin L."/>
            <person name="Pitluck S."/>
            <person name="Liolios K."/>
            <person name="Pagani I."/>
            <person name="Ivanova N."/>
            <person name="Mavromatis K."/>
            <person name="Ovchinikova G."/>
            <person name="Pati A."/>
            <person name="Chen A."/>
            <person name="Palaniappan K."/>
            <person name="Land M."/>
            <person name="Hauser L."/>
            <person name="Chang Y.J."/>
            <person name="Jeffries C.D."/>
            <person name="Detter J.C."/>
            <person name="Brambilla E."/>
            <person name="Rohde M."/>
            <person name="Tindall B.J."/>
            <person name="Goker M."/>
            <person name="Woyke T."/>
            <person name="Bristow J."/>
            <person name="Eisen J.A."/>
            <person name="Markowitz V."/>
            <person name="Hugenholtz P."/>
            <person name="Kyrpides N.C."/>
            <person name="Klenk H.P."/>
            <person name="Lapidus A."/>
        </authorList>
    </citation>
    <scope>NUCLEOTIDE SEQUENCE [LARGE SCALE GENOMIC DNA]</scope>
    <source>
        <strain evidence="3">DSM 14237 / IC166 / ACAM 630</strain>
    </source>
</reference>
<feature type="transmembrane region" description="Helical" evidence="1">
    <location>
        <begin position="6"/>
        <end position="23"/>
    </location>
</feature>
<dbReference type="OrthoDB" id="1428634at2"/>
<dbReference type="STRING" id="688270.Celal_2842"/>
<keyword evidence="3" id="KW-1185">Reference proteome</keyword>
<organism evidence="2 3">
    <name type="scientific">Cellulophaga algicola (strain DSM 14237 / IC166 / ACAM 630)</name>
    <dbReference type="NCBI Taxonomy" id="688270"/>
    <lineage>
        <taxon>Bacteria</taxon>
        <taxon>Pseudomonadati</taxon>
        <taxon>Bacteroidota</taxon>
        <taxon>Flavobacteriia</taxon>
        <taxon>Flavobacteriales</taxon>
        <taxon>Flavobacteriaceae</taxon>
        <taxon>Cellulophaga</taxon>
    </lineage>
</organism>
<dbReference type="Proteomes" id="UP000008634">
    <property type="component" value="Chromosome"/>
</dbReference>
<protein>
    <submittedName>
        <fullName evidence="2">Uncharacterized protein</fullName>
    </submittedName>
</protein>
<dbReference type="RefSeq" id="WP_013551590.1">
    <property type="nucleotide sequence ID" value="NC_014934.1"/>
</dbReference>